<dbReference type="SUPFAM" id="SSF47391">
    <property type="entry name" value="Dimerization-anchoring domain of cAMP-dependent PK regulatory subunit"/>
    <property type="match status" value="1"/>
</dbReference>
<organism evidence="1 2">
    <name type="scientific">Stylonychia lemnae</name>
    <name type="common">Ciliate</name>
    <dbReference type="NCBI Taxonomy" id="5949"/>
    <lineage>
        <taxon>Eukaryota</taxon>
        <taxon>Sar</taxon>
        <taxon>Alveolata</taxon>
        <taxon>Ciliophora</taxon>
        <taxon>Intramacronucleata</taxon>
        <taxon>Spirotrichea</taxon>
        <taxon>Stichotrichia</taxon>
        <taxon>Sporadotrichida</taxon>
        <taxon>Oxytrichidae</taxon>
        <taxon>Stylonychinae</taxon>
        <taxon>Stylonychia</taxon>
    </lineage>
</organism>
<evidence type="ECO:0000313" key="1">
    <source>
        <dbReference type="EMBL" id="CDW83871.1"/>
    </source>
</evidence>
<dbReference type="PANTHER" id="PTHR15505:SF4">
    <property type="entry name" value="RIIA DOMAIN-CONTAINING PROTEIN 1"/>
    <property type="match status" value="1"/>
</dbReference>
<gene>
    <name evidence="1" type="primary">Contig6665.g7133</name>
    <name evidence="1" type="ORF">STYLEM_12923</name>
</gene>
<dbReference type="PANTHER" id="PTHR15505">
    <property type="entry name" value="RIIA DOMAIN-CONTAINING PROTEIN 1"/>
    <property type="match status" value="1"/>
</dbReference>
<dbReference type="InParanoid" id="A0A078API9"/>
<dbReference type="AlphaFoldDB" id="A0A078API9"/>
<accession>A0A078API9</accession>
<sequence length="122" mass="14461">MTDREENDRHGGTSDIFTNNHDLIGVEGIIRSQKNEIEKKKLELRIENEKYFRQHPEIRGLITLFVRKILDDRPDNILEYAGTFFDRAELRDVVEQAIEQERREAERNELLNNLIKGKTLIQ</sequence>
<dbReference type="InterPro" id="IPR059162">
    <property type="entry name" value="RIIAD1"/>
</dbReference>
<dbReference type="CDD" id="cd22971">
    <property type="entry name" value="DD_RIIAD1"/>
    <property type="match status" value="1"/>
</dbReference>
<name>A0A078API9_STYLE</name>
<dbReference type="OrthoDB" id="283778at2759"/>
<dbReference type="Proteomes" id="UP000039865">
    <property type="component" value="Unassembled WGS sequence"/>
</dbReference>
<dbReference type="EMBL" id="CCKQ01012263">
    <property type="protein sequence ID" value="CDW83871.1"/>
    <property type="molecule type" value="Genomic_DNA"/>
</dbReference>
<keyword evidence="2" id="KW-1185">Reference proteome</keyword>
<proteinExistence type="predicted"/>
<evidence type="ECO:0000313" key="2">
    <source>
        <dbReference type="Proteomes" id="UP000039865"/>
    </source>
</evidence>
<reference evidence="1 2" key="1">
    <citation type="submission" date="2014-06" db="EMBL/GenBank/DDBJ databases">
        <authorList>
            <person name="Swart Estienne"/>
        </authorList>
    </citation>
    <scope>NUCLEOTIDE SEQUENCE [LARGE SCALE GENOMIC DNA]</scope>
    <source>
        <strain evidence="1 2">130c</strain>
    </source>
</reference>
<protein>
    <submittedName>
        <fullName evidence="1">Riia domain-containing protein 1</fullName>
    </submittedName>
</protein>